<gene>
    <name evidence="1" type="ORF">BT96DRAFT_944358</name>
</gene>
<dbReference type="OrthoDB" id="3830579at2759"/>
<evidence type="ECO:0000313" key="1">
    <source>
        <dbReference type="EMBL" id="KAE9392812.1"/>
    </source>
</evidence>
<name>A0A6A4H3Q9_9AGAR</name>
<keyword evidence="2" id="KW-1185">Reference proteome</keyword>
<dbReference type="EMBL" id="ML769587">
    <property type="protein sequence ID" value="KAE9392812.1"/>
    <property type="molecule type" value="Genomic_DNA"/>
</dbReference>
<accession>A0A6A4H3Q9</accession>
<organism evidence="1 2">
    <name type="scientific">Gymnopus androsaceus JB14</name>
    <dbReference type="NCBI Taxonomy" id="1447944"/>
    <lineage>
        <taxon>Eukaryota</taxon>
        <taxon>Fungi</taxon>
        <taxon>Dikarya</taxon>
        <taxon>Basidiomycota</taxon>
        <taxon>Agaricomycotina</taxon>
        <taxon>Agaricomycetes</taxon>
        <taxon>Agaricomycetidae</taxon>
        <taxon>Agaricales</taxon>
        <taxon>Marasmiineae</taxon>
        <taxon>Omphalotaceae</taxon>
        <taxon>Gymnopus</taxon>
    </lineage>
</organism>
<proteinExistence type="predicted"/>
<dbReference type="AlphaFoldDB" id="A0A6A4H3Q9"/>
<dbReference type="Proteomes" id="UP000799118">
    <property type="component" value="Unassembled WGS sequence"/>
</dbReference>
<sequence length="162" mass="17334">MACKMKRKARSKDTSARSFSIVFGSKLKAFRETASEKLVYLAESLKASLQGAEFKRYQFLPVQGDAVPAFESKNTEFVIVTPNAGVSKDVVKEATLKAHGVSKGVAHRPAAVGESLDGSGLLVSVGWVSAAETVKNDPFLSIINELKGVSDLGLSHVSLKKH</sequence>
<evidence type="ECO:0000313" key="2">
    <source>
        <dbReference type="Proteomes" id="UP000799118"/>
    </source>
</evidence>
<protein>
    <submittedName>
        <fullName evidence="1">Uncharacterized protein</fullName>
    </submittedName>
</protein>
<reference evidence="1" key="1">
    <citation type="journal article" date="2019" name="Environ. Microbiol.">
        <title>Fungal ecological strategies reflected in gene transcription - a case study of two litter decomposers.</title>
        <authorList>
            <person name="Barbi F."/>
            <person name="Kohler A."/>
            <person name="Barry K."/>
            <person name="Baskaran P."/>
            <person name="Daum C."/>
            <person name="Fauchery L."/>
            <person name="Ihrmark K."/>
            <person name="Kuo A."/>
            <person name="LaButti K."/>
            <person name="Lipzen A."/>
            <person name="Morin E."/>
            <person name="Grigoriev I.V."/>
            <person name="Henrissat B."/>
            <person name="Lindahl B."/>
            <person name="Martin F."/>
        </authorList>
    </citation>
    <scope>NUCLEOTIDE SEQUENCE</scope>
    <source>
        <strain evidence="1">JB14</strain>
    </source>
</reference>